<keyword evidence="4" id="KW-1185">Reference proteome</keyword>
<dbReference type="Gene3D" id="2.30.42.10">
    <property type="match status" value="1"/>
</dbReference>
<feature type="domain" description="PDZ" evidence="2">
    <location>
        <begin position="219"/>
        <end position="284"/>
    </location>
</feature>
<evidence type="ECO:0000259" key="2">
    <source>
        <dbReference type="SMART" id="SM00228"/>
    </source>
</evidence>
<sequence>MKKSFLLFVFISLHVLNAQASELSNPKSQALLADIRMDINDSLSRVMDIERSDWTVLLRKPEDSYISLGIILEPSSKTVLSVSSHGLGSTLDLKVGDILYSMSINGTSYKNNLQELKASGGDKVTALVKRGDKEIELDTIIRHEVTPHWQLFASPHNSFLDAENNQIKTQQLQSAASISILKKLQGRINSMLSDIQRLEAESDNPDFHLDLSQRTKHETRFGVTIDRTTSQVIRVDEGSNADSLKLQPGDLIKNIKVNGKSVKNVSQLTLIDGDNLDVSVERDGQLISLTTQAKSNALPAWRFLVERDPEYPDSACGVVTLLLTPRISEDIYNVEASQLDGDNIISSKVIFKLKAGSHSFKLYDKIPSDKVVSDFRKRRSYKIGKTFVVNVEPNKRYYLASKFDRTKRWKTRNGEYWEPMVWKVEDYECSLD</sequence>
<evidence type="ECO:0000313" key="3">
    <source>
        <dbReference type="EMBL" id="GAA0211332.1"/>
    </source>
</evidence>
<gene>
    <name evidence="3" type="ORF">GCM10009123_18120</name>
</gene>
<protein>
    <recommendedName>
        <fullName evidence="2">PDZ domain-containing protein</fullName>
    </recommendedName>
</protein>
<evidence type="ECO:0000256" key="1">
    <source>
        <dbReference type="SAM" id="SignalP"/>
    </source>
</evidence>
<organism evidence="3 4">
    <name type="scientific">Kangiella japonica</name>
    <dbReference type="NCBI Taxonomy" id="647384"/>
    <lineage>
        <taxon>Bacteria</taxon>
        <taxon>Pseudomonadati</taxon>
        <taxon>Pseudomonadota</taxon>
        <taxon>Gammaproteobacteria</taxon>
        <taxon>Kangiellales</taxon>
        <taxon>Kangiellaceae</taxon>
        <taxon>Kangiella</taxon>
    </lineage>
</organism>
<evidence type="ECO:0000313" key="4">
    <source>
        <dbReference type="Proteomes" id="UP001501221"/>
    </source>
</evidence>
<feature type="chain" id="PRO_5045830275" description="PDZ domain-containing protein" evidence="1">
    <location>
        <begin position="21"/>
        <end position="432"/>
    </location>
</feature>
<name>A0ABN0T3M0_9GAMM</name>
<reference evidence="3 4" key="1">
    <citation type="journal article" date="2019" name="Int. J. Syst. Evol. Microbiol.">
        <title>The Global Catalogue of Microorganisms (GCM) 10K type strain sequencing project: providing services to taxonomists for standard genome sequencing and annotation.</title>
        <authorList>
            <consortium name="The Broad Institute Genomics Platform"/>
            <consortium name="The Broad Institute Genome Sequencing Center for Infectious Disease"/>
            <person name="Wu L."/>
            <person name="Ma J."/>
        </authorList>
    </citation>
    <scope>NUCLEOTIDE SEQUENCE [LARGE SCALE GENOMIC DNA]</scope>
    <source>
        <strain evidence="3 4">JCM 16211</strain>
    </source>
</reference>
<proteinExistence type="predicted"/>
<dbReference type="SMART" id="SM00228">
    <property type="entry name" value="PDZ"/>
    <property type="match status" value="2"/>
</dbReference>
<keyword evidence="1" id="KW-0732">Signal</keyword>
<dbReference type="InterPro" id="IPR001478">
    <property type="entry name" value="PDZ"/>
</dbReference>
<dbReference type="SUPFAM" id="SSF50156">
    <property type="entry name" value="PDZ domain-like"/>
    <property type="match status" value="2"/>
</dbReference>
<feature type="domain" description="PDZ" evidence="2">
    <location>
        <begin position="66"/>
        <end position="132"/>
    </location>
</feature>
<dbReference type="InterPro" id="IPR036034">
    <property type="entry name" value="PDZ_sf"/>
</dbReference>
<dbReference type="EMBL" id="BAAAFM010000008">
    <property type="protein sequence ID" value="GAA0211332.1"/>
    <property type="molecule type" value="Genomic_DNA"/>
</dbReference>
<feature type="signal peptide" evidence="1">
    <location>
        <begin position="1"/>
        <end position="20"/>
    </location>
</feature>
<comment type="caution">
    <text evidence="3">The sequence shown here is derived from an EMBL/GenBank/DDBJ whole genome shotgun (WGS) entry which is preliminary data.</text>
</comment>
<dbReference type="Proteomes" id="UP001501221">
    <property type="component" value="Unassembled WGS sequence"/>
</dbReference>
<dbReference type="RefSeq" id="WP_343989466.1">
    <property type="nucleotide sequence ID" value="NZ_BAAAFM010000008.1"/>
</dbReference>
<accession>A0ABN0T3M0</accession>